<dbReference type="RefSeq" id="WP_007020975.1">
    <property type="nucleotide sequence ID" value="NZ_CH724125.1"/>
</dbReference>
<feature type="chain" id="PRO_5031662711" description="Chaperone SurA" evidence="7">
    <location>
        <begin position="26"/>
        <end position="430"/>
    </location>
</feature>
<feature type="domain" description="PpiC" evidence="8">
    <location>
        <begin position="176"/>
        <end position="277"/>
    </location>
</feature>
<dbReference type="GO" id="GO:0042277">
    <property type="term" value="F:peptide binding"/>
    <property type="evidence" value="ECO:0007669"/>
    <property type="project" value="InterPro"/>
</dbReference>
<protein>
    <recommendedName>
        <fullName evidence="7">Chaperone SurA</fullName>
    </recommendedName>
    <alternativeName>
        <fullName evidence="7">Peptidyl-prolyl cis-trans isomerase SurA</fullName>
        <shortName evidence="7">PPIase SurA</shortName>
        <ecNumber evidence="7">5.2.1.8</ecNumber>
    </alternativeName>
    <alternativeName>
        <fullName evidence="7">Rotamase SurA</fullName>
    </alternativeName>
</protein>
<dbReference type="InterPro" id="IPR015391">
    <property type="entry name" value="SurA_N"/>
</dbReference>
<dbReference type="GO" id="GO:0050821">
    <property type="term" value="P:protein stabilization"/>
    <property type="evidence" value="ECO:0007669"/>
    <property type="project" value="InterPro"/>
</dbReference>
<evidence type="ECO:0000256" key="4">
    <source>
        <dbReference type="ARBA" id="ARBA00023110"/>
    </source>
</evidence>
<dbReference type="GO" id="GO:0030288">
    <property type="term" value="C:outer membrane-bounded periplasmic space"/>
    <property type="evidence" value="ECO:0007669"/>
    <property type="project" value="InterPro"/>
</dbReference>
<gene>
    <name evidence="7" type="primary">surA</name>
    <name evidence="9" type="ORF">MED92_16550</name>
</gene>
<dbReference type="Gene3D" id="3.10.50.40">
    <property type="match status" value="2"/>
</dbReference>
<keyword evidence="4 7" id="KW-0697">Rotamase</keyword>
<dbReference type="GO" id="GO:0043165">
    <property type="term" value="P:Gram-negative-bacterium-type cell outer membrane assembly"/>
    <property type="evidence" value="ECO:0007669"/>
    <property type="project" value="InterPro"/>
</dbReference>
<name>A0A7U8C6A1_NEPCE</name>
<keyword evidence="1 7" id="KW-0732">Signal</keyword>
<comment type="domain">
    <text evidence="7">The PPIase activity resides only in the second parvulin domain. The N-terminal region and the C-terminal tail are necessary and sufficient for the chaperone activity of SurA. The PPIase activity is dispensable for SurA to function as a chaperone. The N-terminal region and the C-terminal tail are also required for porin recognition.</text>
</comment>
<accession>A0A7U8C6A1</accession>
<dbReference type="GO" id="GO:0051082">
    <property type="term" value="F:unfolded protein binding"/>
    <property type="evidence" value="ECO:0007669"/>
    <property type="project" value="UniProtKB-UniRule"/>
</dbReference>
<dbReference type="AlphaFoldDB" id="A0A7U8C6A1"/>
<dbReference type="HAMAP" id="MF_01183">
    <property type="entry name" value="Chaperone_SurA"/>
    <property type="match status" value="1"/>
</dbReference>
<comment type="caution">
    <text evidence="9">The sequence shown here is derived from an EMBL/GenBank/DDBJ whole genome shotgun (WGS) entry which is preliminary data.</text>
</comment>
<dbReference type="InterPro" id="IPR050280">
    <property type="entry name" value="OMP_Chaperone_SurA"/>
</dbReference>
<dbReference type="PANTHER" id="PTHR47637">
    <property type="entry name" value="CHAPERONE SURA"/>
    <property type="match status" value="1"/>
</dbReference>
<dbReference type="Gene3D" id="1.10.4030.10">
    <property type="entry name" value="Porin chaperone SurA, peptide-binding domain"/>
    <property type="match status" value="1"/>
</dbReference>
<evidence type="ECO:0000259" key="8">
    <source>
        <dbReference type="PROSITE" id="PS50198"/>
    </source>
</evidence>
<evidence type="ECO:0000256" key="3">
    <source>
        <dbReference type="ARBA" id="ARBA00022764"/>
    </source>
</evidence>
<dbReference type="Pfam" id="PF00639">
    <property type="entry name" value="Rotamase"/>
    <property type="match status" value="2"/>
</dbReference>
<feature type="domain" description="PpiC" evidence="8">
    <location>
        <begin position="286"/>
        <end position="385"/>
    </location>
</feature>
<evidence type="ECO:0000256" key="5">
    <source>
        <dbReference type="ARBA" id="ARBA00023186"/>
    </source>
</evidence>
<feature type="signal peptide" evidence="7">
    <location>
        <begin position="1"/>
        <end position="25"/>
    </location>
</feature>
<keyword evidence="3 7" id="KW-0574">Periplasm</keyword>
<keyword evidence="5 7" id="KW-0143">Chaperone</keyword>
<dbReference type="GO" id="GO:0006457">
    <property type="term" value="P:protein folding"/>
    <property type="evidence" value="ECO:0007669"/>
    <property type="project" value="UniProtKB-UniRule"/>
</dbReference>
<dbReference type="SUPFAM" id="SSF109998">
    <property type="entry name" value="Triger factor/SurA peptide-binding domain-like"/>
    <property type="match status" value="1"/>
</dbReference>
<dbReference type="OrthoDB" id="14196at2"/>
<sequence length="430" mass="47997" precursor="true">MKNKLHKLISAAALSLLLPVSHSHAAEIPLDRIAAVVNEGIILQSELEQRTSITREQLQSRNTRIPPEHILRKQVLNRLIIESIQKQMAEQNGVRVSDSQLNGAIANIAAQNGLSIDQFREALIAEGRDYNQAREQIRNEMLINSVQQNLVNRRIRVSEQELSNFLNSEDGKSQASAEFLLGHILIATPSQASPEIIQQAESKAKEIFDKLNNGADFAETAVEFSNAPNALKGGDLGWRKANELPEALSKAVRKLSPGEFSKPVRSPSGFHILLAKDKRGGAVQLIDQRLVSHILLKPTEIRTNEQAKRQISQLYQRIASGEDFAALAKEFSDDPASGSEGGSLGWTQNGQMVPEFEQVMNSTAVGQVSEPFESRFGWHILTVLDTRTEDMGETMQENRARATIRKRKFNEELSNWLREIRSQAYVDIKE</sequence>
<reference evidence="9 10" key="1">
    <citation type="submission" date="2006-02" db="EMBL/GenBank/DDBJ databases">
        <authorList>
            <person name="Pinhassi J."/>
            <person name="Pedros-Alio C."/>
            <person name="Ferriera S."/>
            <person name="Johnson J."/>
            <person name="Kravitz S."/>
            <person name="Halpern A."/>
            <person name="Remington K."/>
            <person name="Beeson K."/>
            <person name="Tran B."/>
            <person name="Rogers Y.-H."/>
            <person name="Friedman R."/>
            <person name="Venter J.C."/>
        </authorList>
    </citation>
    <scope>NUCLEOTIDE SEQUENCE [LARGE SCALE GENOMIC DNA]</scope>
    <source>
        <strain evidence="9 10">MED92</strain>
    </source>
</reference>
<dbReference type="SUPFAM" id="SSF54534">
    <property type="entry name" value="FKBP-like"/>
    <property type="match status" value="2"/>
</dbReference>
<dbReference type="InterPro" id="IPR023034">
    <property type="entry name" value="PPIase_SurA"/>
</dbReference>
<evidence type="ECO:0000256" key="6">
    <source>
        <dbReference type="ARBA" id="ARBA00023235"/>
    </source>
</evidence>
<keyword evidence="10" id="KW-1185">Reference proteome</keyword>
<dbReference type="InterPro" id="IPR023058">
    <property type="entry name" value="PPIase_PpiC_CS"/>
</dbReference>
<dbReference type="EC" id="5.2.1.8" evidence="7"/>
<evidence type="ECO:0000256" key="1">
    <source>
        <dbReference type="ARBA" id="ARBA00022729"/>
    </source>
</evidence>
<comment type="subcellular location">
    <subcellularLocation>
        <location evidence="7">Periplasm</location>
    </subcellularLocation>
    <text evidence="7">Is capable of associating with the outer membrane.</text>
</comment>
<keyword evidence="2 7" id="KW-0677">Repeat</keyword>
<evidence type="ECO:0000256" key="2">
    <source>
        <dbReference type="ARBA" id="ARBA00022737"/>
    </source>
</evidence>
<dbReference type="Pfam" id="PF09312">
    <property type="entry name" value="SurA_N"/>
    <property type="match status" value="1"/>
</dbReference>
<dbReference type="PROSITE" id="PS50198">
    <property type="entry name" value="PPIC_PPIASE_2"/>
    <property type="match status" value="2"/>
</dbReference>
<dbReference type="InterPro" id="IPR000297">
    <property type="entry name" value="PPIase_PpiC"/>
</dbReference>
<dbReference type="EMBL" id="AAOW01000013">
    <property type="protein sequence ID" value="EAR60875.1"/>
    <property type="molecule type" value="Genomic_DNA"/>
</dbReference>
<dbReference type="InterPro" id="IPR046357">
    <property type="entry name" value="PPIase_dom_sf"/>
</dbReference>
<proteinExistence type="inferred from homology"/>
<evidence type="ECO:0000313" key="10">
    <source>
        <dbReference type="Proteomes" id="UP000002171"/>
    </source>
</evidence>
<dbReference type="Proteomes" id="UP000002171">
    <property type="component" value="Unassembled WGS sequence"/>
</dbReference>
<dbReference type="PANTHER" id="PTHR47637:SF1">
    <property type="entry name" value="CHAPERONE SURA"/>
    <property type="match status" value="1"/>
</dbReference>
<evidence type="ECO:0000256" key="7">
    <source>
        <dbReference type="HAMAP-Rule" id="MF_01183"/>
    </source>
</evidence>
<comment type="function">
    <text evidence="7">Chaperone involved in the correct folding and assembly of outer membrane proteins. Recognizes specific patterns of aromatic residues and the orientation of their side chains, which are found more frequently in integral outer membrane proteins. May act in both early periplasmic and late outer membrane-associated steps of protein maturation.</text>
</comment>
<dbReference type="PROSITE" id="PS01096">
    <property type="entry name" value="PPIC_PPIASE_1"/>
    <property type="match status" value="1"/>
</dbReference>
<comment type="catalytic activity">
    <reaction evidence="7">
        <text>[protein]-peptidylproline (omega=180) = [protein]-peptidylproline (omega=0)</text>
        <dbReference type="Rhea" id="RHEA:16237"/>
        <dbReference type="Rhea" id="RHEA-COMP:10747"/>
        <dbReference type="Rhea" id="RHEA-COMP:10748"/>
        <dbReference type="ChEBI" id="CHEBI:83833"/>
        <dbReference type="ChEBI" id="CHEBI:83834"/>
        <dbReference type="EC" id="5.2.1.8"/>
    </reaction>
</comment>
<evidence type="ECO:0000313" key="9">
    <source>
        <dbReference type="EMBL" id="EAR60875.1"/>
    </source>
</evidence>
<keyword evidence="6 7" id="KW-0413">Isomerase</keyword>
<dbReference type="InterPro" id="IPR027304">
    <property type="entry name" value="Trigger_fact/SurA_dom_sf"/>
</dbReference>
<dbReference type="GO" id="GO:0003755">
    <property type="term" value="F:peptidyl-prolyl cis-trans isomerase activity"/>
    <property type="evidence" value="ECO:0007669"/>
    <property type="project" value="UniProtKB-UniRule"/>
</dbReference>
<organism evidence="9 10">
    <name type="scientific">Neptuniibacter caesariensis</name>
    <dbReference type="NCBI Taxonomy" id="207954"/>
    <lineage>
        <taxon>Bacteria</taxon>
        <taxon>Pseudomonadati</taxon>
        <taxon>Pseudomonadota</taxon>
        <taxon>Gammaproteobacteria</taxon>
        <taxon>Oceanospirillales</taxon>
        <taxon>Oceanospirillaceae</taxon>
        <taxon>Neptuniibacter</taxon>
    </lineage>
</organism>